<feature type="domain" description="ABC transporter" evidence="4">
    <location>
        <begin position="14"/>
        <end position="226"/>
    </location>
</feature>
<dbReference type="GO" id="GO:0022857">
    <property type="term" value="F:transmembrane transporter activity"/>
    <property type="evidence" value="ECO:0007669"/>
    <property type="project" value="TreeGrafter"/>
</dbReference>
<feature type="transmembrane region" description="Helical" evidence="3">
    <location>
        <begin position="243"/>
        <end position="264"/>
    </location>
</feature>
<keyword evidence="3" id="KW-0812">Transmembrane</keyword>
<dbReference type="Proteomes" id="UP000003157">
    <property type="component" value="Unassembled WGS sequence"/>
</dbReference>
<keyword evidence="6" id="KW-1185">Reference proteome</keyword>
<evidence type="ECO:0000256" key="3">
    <source>
        <dbReference type="SAM" id="Phobius"/>
    </source>
</evidence>
<dbReference type="EMBL" id="ADKX01000034">
    <property type="protein sequence ID" value="EFW04677.1"/>
    <property type="molecule type" value="Genomic_DNA"/>
</dbReference>
<feature type="transmembrane region" description="Helical" evidence="3">
    <location>
        <begin position="591"/>
        <end position="619"/>
    </location>
</feature>
<accession>E7GBE2</accession>
<feature type="transmembrane region" description="Helical" evidence="3">
    <location>
        <begin position="639"/>
        <end position="661"/>
    </location>
</feature>
<comment type="caution">
    <text evidence="5">The sequence shown here is derived from an EMBL/GenBank/DDBJ whole genome shotgun (WGS) entry which is preliminary data.</text>
</comment>
<protein>
    <recommendedName>
        <fullName evidence="4">ABC transporter domain-containing protein</fullName>
    </recommendedName>
</protein>
<proteinExistence type="predicted"/>
<evidence type="ECO:0000256" key="1">
    <source>
        <dbReference type="ARBA" id="ARBA00022741"/>
    </source>
</evidence>
<dbReference type="SMART" id="SM00382">
    <property type="entry name" value="AAA"/>
    <property type="match status" value="1"/>
</dbReference>
<keyword evidence="1" id="KW-0547">Nucleotide-binding</keyword>
<keyword evidence="2" id="KW-0067">ATP-binding</keyword>
<evidence type="ECO:0000259" key="4">
    <source>
        <dbReference type="PROSITE" id="PS50893"/>
    </source>
</evidence>
<dbReference type="GO" id="GO:0016887">
    <property type="term" value="F:ATP hydrolysis activity"/>
    <property type="evidence" value="ECO:0007669"/>
    <property type="project" value="InterPro"/>
</dbReference>
<dbReference type="Pfam" id="PF00005">
    <property type="entry name" value="ABC_tran"/>
    <property type="match status" value="1"/>
</dbReference>
<reference evidence="5 6" key="1">
    <citation type="submission" date="2010-12" db="EMBL/GenBank/DDBJ databases">
        <title>The Genome Sequence of Coprobacillus sp. strain 29_1.</title>
        <authorList>
            <consortium name="The Broad Institute Genome Sequencing Platform"/>
            <person name="Earl A."/>
            <person name="Ward D."/>
            <person name="Feldgarden M."/>
            <person name="Gevers D."/>
            <person name="Daigneault M."/>
            <person name="Sibley C.D."/>
            <person name="White A."/>
            <person name="Strauss J."/>
            <person name="Allen-Vercoe E."/>
            <person name="Young S.K."/>
            <person name="Zeng Q."/>
            <person name="Gargeya S."/>
            <person name="Fitzgerald M."/>
            <person name="Haas B."/>
            <person name="Abouelleil A."/>
            <person name="Alvarado L."/>
            <person name="Arachchi H.M."/>
            <person name="Berlin A."/>
            <person name="Brown A."/>
            <person name="Chapman S.B."/>
            <person name="Chen Z."/>
            <person name="Dunbar C."/>
            <person name="Freedman E."/>
            <person name="Gearin G."/>
            <person name="Gellesch M."/>
            <person name="Goldberg J."/>
            <person name="Griggs A."/>
            <person name="Gujja S."/>
            <person name="Heilman E."/>
            <person name="Heiman D."/>
            <person name="Howarth C."/>
            <person name="Larson L."/>
            <person name="Lui A."/>
            <person name="MacDonald P.J.P."/>
            <person name="Mehta T."/>
            <person name="Montmayeur A."/>
            <person name="Murphy C."/>
            <person name="Neiman D."/>
            <person name="Pearson M."/>
            <person name="Priest M."/>
            <person name="Roberts A."/>
            <person name="Saif S."/>
            <person name="Shea T."/>
            <person name="Shenoy N."/>
            <person name="Sisk P."/>
            <person name="Stolte C."/>
            <person name="Sykes S."/>
            <person name="White J."/>
            <person name="Yandava C."/>
            <person name="Nusbaum C."/>
            <person name="Birren B."/>
        </authorList>
    </citation>
    <scope>NUCLEOTIDE SEQUENCE [LARGE SCALE GENOMIC DNA]</scope>
    <source>
        <strain evidence="5 6">29_1</strain>
    </source>
</reference>
<sequence length="675" mass="78027">MFRYNQVRKEKQFMKINNITKIYHNKYNIIEAISDITLEFNLCGLISILGPSGSGKTTLLNIISGKDKNYTGEIIDNNNIEIIEQEFMLFESLSVFDNLTLVASTNKVIHILKEFQMLNYKDKIVKQLSNGQKKRVQIMRSLLVEPDILLCDEPTAALDYENSQFVLEMLSVISQKKCVIMVTHEVALAEMYSTRIIKIDKGKIQEDKLVKETTPLHTQLHSHSRKSFMEHVKFVLRNIKSRWMLSLLSLFVLFVSVIGVYASLNMYSTVEETSKNDLTNYYGKNIIALTPHQKKVDSKDFWTHFDNITYQDINKILSEIPEIQAYTCGIDRANYAYIAGEKESPYQKIFEEKNDDGLYYTWMPIVPYVILNRQDSQDTGRVYQLKEGANLNVSYGKQCQKKDEAMLSYQTALYYAKIYGYDDVEKLLNQEISFYQTIDNGIIIDSPYRLKVTGILTESNRYEYQIFTANGVFDNLQSEVFNVPIEKWVYDYVDFMVDPQSSIGEVIEKINTIYQGKQSNFDRKAYGEISSFDLRLAGAVSPNTLPEIDVISLVKVSLIVIIMTIVIYAIIESFFLTRRKKENDILKRYQYNVIIVTCVKNFIFLLMIGLIFVIFGRYICEAINSIVNVIFRSYNTKNTIVILDYMSLTASLGICFTLIFIEEVIFNGISTRKHN</sequence>
<dbReference type="HOGENOM" id="CLU_393161_0_0_9"/>
<dbReference type="AlphaFoldDB" id="E7GBE2"/>
<dbReference type="InterPro" id="IPR015854">
    <property type="entry name" value="ABC_transpr_LolD-like"/>
</dbReference>
<dbReference type="eggNOG" id="COG1136">
    <property type="taxonomic scope" value="Bacteria"/>
</dbReference>
<dbReference type="InterPro" id="IPR003593">
    <property type="entry name" value="AAA+_ATPase"/>
</dbReference>
<organism evidence="5 6">
    <name type="scientific">Coprobacillus cateniformis</name>
    <dbReference type="NCBI Taxonomy" id="100884"/>
    <lineage>
        <taxon>Bacteria</taxon>
        <taxon>Bacillati</taxon>
        <taxon>Bacillota</taxon>
        <taxon>Erysipelotrichia</taxon>
        <taxon>Erysipelotrichales</taxon>
        <taxon>Coprobacillaceae</taxon>
        <taxon>Coprobacillus</taxon>
    </lineage>
</organism>
<keyword evidence="3" id="KW-1133">Transmembrane helix</keyword>
<feature type="transmembrane region" description="Helical" evidence="3">
    <location>
        <begin position="550"/>
        <end position="571"/>
    </location>
</feature>
<dbReference type="PROSITE" id="PS50893">
    <property type="entry name" value="ABC_TRANSPORTER_2"/>
    <property type="match status" value="1"/>
</dbReference>
<dbReference type="OrthoDB" id="9809450at2"/>
<dbReference type="InterPro" id="IPR027417">
    <property type="entry name" value="P-loop_NTPase"/>
</dbReference>
<dbReference type="GO" id="GO:0005886">
    <property type="term" value="C:plasma membrane"/>
    <property type="evidence" value="ECO:0007669"/>
    <property type="project" value="TreeGrafter"/>
</dbReference>
<dbReference type="STRING" id="100884.GCA_000269565_02186"/>
<evidence type="ECO:0000313" key="5">
    <source>
        <dbReference type="EMBL" id="EFW04677.1"/>
    </source>
</evidence>
<evidence type="ECO:0000256" key="2">
    <source>
        <dbReference type="ARBA" id="ARBA00022840"/>
    </source>
</evidence>
<evidence type="ECO:0000313" key="6">
    <source>
        <dbReference type="Proteomes" id="UP000003157"/>
    </source>
</evidence>
<dbReference type="PANTHER" id="PTHR24220">
    <property type="entry name" value="IMPORT ATP-BINDING PROTEIN"/>
    <property type="match status" value="1"/>
</dbReference>
<dbReference type="Gene3D" id="3.40.50.300">
    <property type="entry name" value="P-loop containing nucleotide triphosphate hydrolases"/>
    <property type="match status" value="1"/>
</dbReference>
<dbReference type="InterPro" id="IPR003439">
    <property type="entry name" value="ABC_transporter-like_ATP-bd"/>
</dbReference>
<name>E7GBE2_9FIRM</name>
<dbReference type="GO" id="GO:0005524">
    <property type="term" value="F:ATP binding"/>
    <property type="evidence" value="ECO:0007669"/>
    <property type="project" value="UniProtKB-KW"/>
</dbReference>
<dbReference type="SUPFAM" id="SSF52540">
    <property type="entry name" value="P-loop containing nucleoside triphosphate hydrolases"/>
    <property type="match status" value="1"/>
</dbReference>
<keyword evidence="3" id="KW-0472">Membrane</keyword>
<gene>
    <name evidence="5" type="ORF">HMPREF9488_02083</name>
</gene>
<dbReference type="PANTHER" id="PTHR24220:SF692">
    <property type="entry name" value="ABC TRANSPORTER DOMAIN-CONTAINING PROTEIN"/>
    <property type="match status" value="1"/>
</dbReference>